<dbReference type="PROSITE" id="PS50980">
    <property type="entry name" value="COA_CT_NTER"/>
    <property type="match status" value="1"/>
</dbReference>
<dbReference type="PANTHER" id="PTHR43842:SF2">
    <property type="entry name" value="PROPIONYL-COA CARBOXYLASE BETA CHAIN, MITOCHONDRIAL"/>
    <property type="match status" value="1"/>
</dbReference>
<name>A0A484HH59_9BACT</name>
<dbReference type="Pfam" id="PF01039">
    <property type="entry name" value="Carboxyl_trans"/>
    <property type="match status" value="1"/>
</dbReference>
<dbReference type="SUPFAM" id="SSF52096">
    <property type="entry name" value="ClpP/crotonase"/>
    <property type="match status" value="2"/>
</dbReference>
<gene>
    <name evidence="3" type="ORF">EPICR_100002</name>
</gene>
<dbReference type="InterPro" id="IPR011763">
    <property type="entry name" value="COA_CT_C"/>
</dbReference>
<dbReference type="PANTHER" id="PTHR43842">
    <property type="entry name" value="PROPIONYL-COA CARBOXYLASE BETA CHAIN"/>
    <property type="match status" value="1"/>
</dbReference>
<evidence type="ECO:0000313" key="3">
    <source>
        <dbReference type="EMBL" id="VEN72960.1"/>
    </source>
</evidence>
<protein>
    <submittedName>
        <fullName evidence="3">Propionyl-CoA carboxylase, beta subunit</fullName>
        <ecNumber evidence="3">6.4.1.3</ecNumber>
    </submittedName>
</protein>
<dbReference type="InterPro" id="IPR029045">
    <property type="entry name" value="ClpP/crotonase-like_dom_sf"/>
</dbReference>
<evidence type="ECO:0000259" key="1">
    <source>
        <dbReference type="PROSITE" id="PS50980"/>
    </source>
</evidence>
<organism evidence="3">
    <name type="scientific">uncultured Desulfobacteraceae bacterium</name>
    <dbReference type="NCBI Taxonomy" id="218296"/>
    <lineage>
        <taxon>Bacteria</taxon>
        <taxon>Pseudomonadati</taxon>
        <taxon>Thermodesulfobacteriota</taxon>
        <taxon>Desulfobacteria</taxon>
        <taxon>Desulfobacterales</taxon>
        <taxon>Desulfobacteraceae</taxon>
        <taxon>environmental samples</taxon>
    </lineage>
</organism>
<proteinExistence type="predicted"/>
<dbReference type="GO" id="GO:0004658">
    <property type="term" value="F:propionyl-CoA carboxylase activity"/>
    <property type="evidence" value="ECO:0007669"/>
    <property type="project" value="UniProtKB-EC"/>
</dbReference>
<reference evidence="3" key="1">
    <citation type="submission" date="2019-01" db="EMBL/GenBank/DDBJ databases">
        <authorList>
            <consortium name="Genoscope - CEA"/>
            <person name="William W."/>
        </authorList>
    </citation>
    <scope>NUCLEOTIDE SEQUENCE</scope>
    <source>
        <strain evidence="3">CR-1</strain>
    </source>
</reference>
<dbReference type="Gene3D" id="3.90.226.10">
    <property type="entry name" value="2-enoyl-CoA Hydratase, Chain A, domain 1"/>
    <property type="match status" value="2"/>
</dbReference>
<dbReference type="InterPro" id="IPR011762">
    <property type="entry name" value="COA_CT_N"/>
</dbReference>
<evidence type="ECO:0000259" key="2">
    <source>
        <dbReference type="PROSITE" id="PS50989"/>
    </source>
</evidence>
<dbReference type="AlphaFoldDB" id="A0A484HH59"/>
<dbReference type="EMBL" id="CAACVI010000002">
    <property type="protein sequence ID" value="VEN72960.1"/>
    <property type="molecule type" value="Genomic_DNA"/>
</dbReference>
<dbReference type="EC" id="6.4.1.3" evidence="3"/>
<feature type="domain" description="CoA carboxyltransferase N-terminal" evidence="1">
    <location>
        <begin position="5"/>
        <end position="263"/>
    </location>
</feature>
<sequence length="516" mass="57389">MGKWMDGYLEKLDANQRENLAGGGPERAEVQRGLGKLSARDRIERLMDPGTFEEIGSVTREFRMGLDTEEKPSPGDGVVMGFGHIDGRPAMVYSLDFTVMSGAVGDQGVWKIAELTRMAGRQRIPLVGIFDSAGSRLGFKDGHTGLNGLGRLIRNYSVYSGAIPRIALVLGPCVGPLAQVPVLSDFLIMNRNTGFLWLGGDARSDEAGNADFHMGKSGQCDFAAESDEEAIDLAKRLLEFIPGNCREKLPVKKPKDDPDRTSDELLDVMPEDSRFTYDIREIIHRVVDDGEFFELKEDHAPNMVVGFARFDGIPAGVAACDPDELSGIMEPDSADKYERFIMFLNAFHIPLVTLSDTPGFAPGDKWERMGVIRHGAKNLHGYSHLTIPKITIVLRRSYGGSNIVLGCSGMGPDFIYAWPTAEFAPTGPESIVEAVFHKELKKAEKEGKYDEVYEFFLNILKEYFSVMKMGKTFTTYYTVHEVIDPRQTRPKIIRALRTCMGKKEELPEKNRFIKPA</sequence>
<dbReference type="PROSITE" id="PS50989">
    <property type="entry name" value="COA_CT_CTER"/>
    <property type="match status" value="1"/>
</dbReference>
<accession>A0A484HH59</accession>
<keyword evidence="3" id="KW-0436">Ligase</keyword>
<dbReference type="InterPro" id="IPR034733">
    <property type="entry name" value="AcCoA_carboxyl_beta"/>
</dbReference>
<dbReference type="InterPro" id="IPR051047">
    <property type="entry name" value="AccD/PCCB"/>
</dbReference>
<feature type="domain" description="CoA carboxyltransferase C-terminal" evidence="2">
    <location>
        <begin position="257"/>
        <end position="498"/>
    </location>
</feature>